<feature type="compositionally biased region" description="Basic and acidic residues" evidence="1">
    <location>
        <begin position="458"/>
        <end position="482"/>
    </location>
</feature>
<dbReference type="AlphaFoldDB" id="A0A7S3K154"/>
<organism evidence="2">
    <name type="scientific">Aureoumbra lagunensis</name>
    <dbReference type="NCBI Taxonomy" id="44058"/>
    <lineage>
        <taxon>Eukaryota</taxon>
        <taxon>Sar</taxon>
        <taxon>Stramenopiles</taxon>
        <taxon>Ochrophyta</taxon>
        <taxon>Pelagophyceae</taxon>
        <taxon>Pelagomonadales</taxon>
        <taxon>Aureoumbra</taxon>
    </lineage>
</organism>
<dbReference type="EMBL" id="HBIJ01015542">
    <property type="protein sequence ID" value="CAE0369616.1"/>
    <property type="molecule type" value="Transcribed_RNA"/>
</dbReference>
<evidence type="ECO:0000256" key="1">
    <source>
        <dbReference type="SAM" id="MobiDB-lite"/>
    </source>
</evidence>
<sequence>MENSQGSLPPAQRIDDVIAPGLSFATHLVGSVESVKRRSSQTQSEYGEVHRALKELAAVEEAYGKGLKRVAGMLQKISKRDVEFVGFADAMDAVRSNLNHGGDMHISLGYSVSSELAQPLAIARSEAQANAKNMTQRASAQHKQLKAAEEKRKKTAARAVQLAHEAANHDASAREAMGGACQEEIKSPTSKSSGHWFQSKLSSALAAASGTANSSSISTAAERSQDLREQAAHYSFKANEMRAAAVEAADSSAAEARRTALEAQRVLCEFQRNEESCIAELRDALRKLCVFVSSALSSRHYDLQSLARVLDDLEPATEIERFIRRLMNDHGPPPLTIDTTTILTPLVPASIFSTGETPSFTSSSSALNSTHVAATPHHCAPPAHRVPDTIVRLPVLPPPDKPDLPVASAANIFLLLEKAAQRDANLITGVRIIDPVSGGDTQPSPSTPQDIPEMPSSAKEEQDTLPKEKETSREKDALTSKEDIDESDESTVTTTKDNTTTYHPTQGKEQEAEDDDDELDEDDTAAL</sequence>
<dbReference type="Gene3D" id="1.20.1270.60">
    <property type="entry name" value="Arfaptin homology (AH) domain/BAR domain"/>
    <property type="match status" value="1"/>
</dbReference>
<evidence type="ECO:0008006" key="3">
    <source>
        <dbReference type="Google" id="ProtNLM"/>
    </source>
</evidence>
<proteinExistence type="predicted"/>
<feature type="region of interest" description="Disordered" evidence="1">
    <location>
        <begin position="168"/>
        <end position="194"/>
    </location>
</feature>
<reference evidence="2" key="1">
    <citation type="submission" date="2021-01" db="EMBL/GenBank/DDBJ databases">
        <authorList>
            <person name="Corre E."/>
            <person name="Pelletier E."/>
            <person name="Niang G."/>
            <person name="Scheremetjew M."/>
            <person name="Finn R."/>
            <person name="Kale V."/>
            <person name="Holt S."/>
            <person name="Cochrane G."/>
            <person name="Meng A."/>
            <person name="Brown T."/>
            <person name="Cohen L."/>
        </authorList>
    </citation>
    <scope>NUCLEOTIDE SEQUENCE</scope>
    <source>
        <strain evidence="2">CCMP1510</strain>
    </source>
</reference>
<feature type="region of interest" description="Disordered" evidence="1">
    <location>
        <begin position="433"/>
        <end position="527"/>
    </location>
</feature>
<feature type="region of interest" description="Disordered" evidence="1">
    <location>
        <begin position="131"/>
        <end position="156"/>
    </location>
</feature>
<protein>
    <recommendedName>
        <fullName evidence="3">FCH domain-containing protein</fullName>
    </recommendedName>
</protein>
<evidence type="ECO:0000313" key="2">
    <source>
        <dbReference type="EMBL" id="CAE0369616.1"/>
    </source>
</evidence>
<feature type="compositionally biased region" description="Polar residues" evidence="1">
    <location>
        <begin position="439"/>
        <end position="449"/>
    </location>
</feature>
<gene>
    <name evidence="2" type="ORF">ALAG00032_LOCUS10380</name>
</gene>
<name>A0A7S3K154_9STRA</name>
<feature type="compositionally biased region" description="Acidic residues" evidence="1">
    <location>
        <begin position="511"/>
        <end position="527"/>
    </location>
</feature>
<dbReference type="InterPro" id="IPR027267">
    <property type="entry name" value="AH/BAR_dom_sf"/>
</dbReference>
<feature type="compositionally biased region" description="Polar residues" evidence="1">
    <location>
        <begin position="131"/>
        <end position="142"/>
    </location>
</feature>
<accession>A0A7S3K154</accession>
<dbReference type="SUPFAM" id="SSF103657">
    <property type="entry name" value="BAR/IMD domain-like"/>
    <property type="match status" value="1"/>
</dbReference>
<feature type="compositionally biased region" description="Low complexity" evidence="1">
    <location>
        <begin position="491"/>
        <end position="505"/>
    </location>
</feature>